<comment type="caution">
    <text evidence="2">The sequence shown here is derived from an EMBL/GenBank/DDBJ whole genome shotgun (WGS) entry which is preliminary data.</text>
</comment>
<evidence type="ECO:0000313" key="3">
    <source>
        <dbReference type="Proteomes" id="UP000540506"/>
    </source>
</evidence>
<dbReference type="PANTHER" id="PTHR22572">
    <property type="entry name" value="SUGAR-1-PHOSPHATE GUANYL TRANSFERASE"/>
    <property type="match status" value="1"/>
</dbReference>
<dbReference type="InterPro" id="IPR005835">
    <property type="entry name" value="NTP_transferase_dom"/>
</dbReference>
<reference evidence="2 3" key="1">
    <citation type="submission" date="2020-08" db="EMBL/GenBank/DDBJ databases">
        <title>Sequencing the genomes of 1000 actinobacteria strains.</title>
        <authorList>
            <person name="Klenk H.-P."/>
        </authorList>
    </citation>
    <scope>NUCLEOTIDE SEQUENCE [LARGE SCALE GENOMIC DNA]</scope>
    <source>
        <strain evidence="2 3">DSM 41654</strain>
    </source>
</reference>
<dbReference type="Pfam" id="PF00483">
    <property type="entry name" value="NTP_transferase"/>
    <property type="match status" value="1"/>
</dbReference>
<keyword evidence="2" id="KW-0548">Nucleotidyltransferase</keyword>
<keyword evidence="2" id="KW-0413">Isomerase</keyword>
<dbReference type="GO" id="GO:0004475">
    <property type="term" value="F:mannose-1-phosphate guanylyltransferase (GTP) activity"/>
    <property type="evidence" value="ECO:0007669"/>
    <property type="project" value="UniProtKB-EC"/>
</dbReference>
<name>A0A7W7VT54_KITKI</name>
<dbReference type="EMBL" id="JACHJV010000001">
    <property type="protein sequence ID" value="MBB4921090.1"/>
    <property type="molecule type" value="Genomic_DNA"/>
</dbReference>
<dbReference type="AlphaFoldDB" id="A0A7W7VT54"/>
<sequence>MKAVVMAGGAGNRLRPITEHLPKPLVRVDDAPVMAHVLGLLRRHGIDEAVVTVRYLAEQISAYFGDGSALGVRLHYVGERAEPLGTAGAVKAAAGLLDEEEDFLVVSADALTSIDLTDLVAFHGKSNALVTLCLTEVADPRGFGIAEVGADGRIRRFVEKPAPGQVFTHTANTGIYVMAPQVLSWIDPGQRCDWAMDVFPRLLADDQPVYGHLSEGYWRDIGTHDSLAAARHDATTGAYRRP</sequence>
<dbReference type="EC" id="2.7.7.13" evidence="2"/>
<dbReference type="SUPFAM" id="SSF53448">
    <property type="entry name" value="Nucleotide-diphospho-sugar transferases"/>
    <property type="match status" value="1"/>
</dbReference>
<protein>
    <submittedName>
        <fullName evidence="2">Mannose-1-phosphate guanylyltransferase/phosphomannomutase</fullName>
        <ecNumber evidence="2">2.7.7.13</ecNumber>
        <ecNumber evidence="2">5.4.2.8</ecNumber>
    </submittedName>
</protein>
<keyword evidence="2" id="KW-0808">Transferase</keyword>
<dbReference type="Proteomes" id="UP000540506">
    <property type="component" value="Unassembled WGS sequence"/>
</dbReference>
<dbReference type="InterPro" id="IPR050486">
    <property type="entry name" value="Mannose-1P_guanyltransferase"/>
</dbReference>
<dbReference type="CDD" id="cd04181">
    <property type="entry name" value="NTP_transferase"/>
    <property type="match status" value="1"/>
</dbReference>
<feature type="domain" description="Nucleotidyl transferase" evidence="1">
    <location>
        <begin position="2"/>
        <end position="235"/>
    </location>
</feature>
<gene>
    <name evidence="2" type="ORF">FHR34_000083</name>
</gene>
<dbReference type="InterPro" id="IPR029044">
    <property type="entry name" value="Nucleotide-diphossugar_trans"/>
</dbReference>
<evidence type="ECO:0000313" key="2">
    <source>
        <dbReference type="EMBL" id="MBB4921090.1"/>
    </source>
</evidence>
<organism evidence="2 3">
    <name type="scientific">Kitasatospora kifunensis</name>
    <name type="common">Streptomyces kifunensis</name>
    <dbReference type="NCBI Taxonomy" id="58351"/>
    <lineage>
        <taxon>Bacteria</taxon>
        <taxon>Bacillati</taxon>
        <taxon>Actinomycetota</taxon>
        <taxon>Actinomycetes</taxon>
        <taxon>Kitasatosporales</taxon>
        <taxon>Streptomycetaceae</taxon>
        <taxon>Kitasatospora</taxon>
    </lineage>
</organism>
<evidence type="ECO:0000259" key="1">
    <source>
        <dbReference type="Pfam" id="PF00483"/>
    </source>
</evidence>
<keyword evidence="3" id="KW-1185">Reference proteome</keyword>
<dbReference type="RefSeq" id="WP_184933479.1">
    <property type="nucleotide sequence ID" value="NZ_JACHJV010000001.1"/>
</dbReference>
<dbReference type="EC" id="5.4.2.8" evidence="2"/>
<dbReference type="GO" id="GO:0004615">
    <property type="term" value="F:phosphomannomutase activity"/>
    <property type="evidence" value="ECO:0007669"/>
    <property type="project" value="UniProtKB-EC"/>
</dbReference>
<dbReference type="Gene3D" id="3.90.550.10">
    <property type="entry name" value="Spore Coat Polysaccharide Biosynthesis Protein SpsA, Chain A"/>
    <property type="match status" value="1"/>
</dbReference>
<accession>A0A7W7VT54</accession>
<proteinExistence type="predicted"/>